<dbReference type="InterPro" id="IPR009057">
    <property type="entry name" value="Homeodomain-like_sf"/>
</dbReference>
<keyword evidence="5" id="KW-1185">Reference proteome</keyword>
<sequence>MRLKDEQKFEAIIRATLELTHEKGLAGIKMSELARKAGIATGSLYTYFEDKQDILLSVDREVRSRGAAYLMQASTDDEENYEGRVKTYVGQYADFVSANREAILFIDLLQRSPFMTERSYQDTVDQYRFTLELVEEGQNAGLVREGDPEEMVHVIDSIIKMLIDHRQTHLKGAYDEEVRNRCKEYVWAVLKK</sequence>
<dbReference type="Gene3D" id="1.10.357.10">
    <property type="entry name" value="Tetracycline Repressor, domain 2"/>
    <property type="match status" value="1"/>
</dbReference>
<evidence type="ECO:0000313" key="5">
    <source>
        <dbReference type="Proteomes" id="UP000199021"/>
    </source>
</evidence>
<dbReference type="AlphaFoldDB" id="A0A1H9G6H8"/>
<accession>A0A1H9G6H8</accession>
<dbReference type="EMBL" id="FOFB01000010">
    <property type="protein sequence ID" value="SEQ45691.1"/>
    <property type="molecule type" value="Genomic_DNA"/>
</dbReference>
<gene>
    <name evidence="4" type="ORF">SAMN05444359_11060</name>
</gene>
<dbReference type="PANTHER" id="PTHR43479">
    <property type="entry name" value="ACREF/ENVCD OPERON REPRESSOR-RELATED"/>
    <property type="match status" value="1"/>
</dbReference>
<dbReference type="STRING" id="478744.SAMN05444359_11060"/>
<proteinExistence type="predicted"/>
<dbReference type="OrthoDB" id="6430772at2"/>
<dbReference type="GO" id="GO:0003677">
    <property type="term" value="F:DNA binding"/>
    <property type="evidence" value="ECO:0007669"/>
    <property type="project" value="UniProtKB-UniRule"/>
</dbReference>
<dbReference type="SUPFAM" id="SSF48498">
    <property type="entry name" value="Tetracyclin repressor-like, C-terminal domain"/>
    <property type="match status" value="1"/>
</dbReference>
<dbReference type="PANTHER" id="PTHR43479:SF11">
    <property type="entry name" value="ACREF_ENVCD OPERON REPRESSOR-RELATED"/>
    <property type="match status" value="1"/>
</dbReference>
<dbReference type="Proteomes" id="UP000199021">
    <property type="component" value="Unassembled WGS sequence"/>
</dbReference>
<dbReference type="RefSeq" id="WP_090168054.1">
    <property type="nucleotide sequence ID" value="NZ_FOFB01000010.1"/>
</dbReference>
<dbReference type="InterPro" id="IPR036271">
    <property type="entry name" value="Tet_transcr_reg_TetR-rel_C_sf"/>
</dbReference>
<feature type="DNA-binding region" description="H-T-H motif" evidence="2">
    <location>
        <begin position="29"/>
        <end position="48"/>
    </location>
</feature>
<dbReference type="FunCoup" id="A0A1H9G6H8">
    <property type="interactions" value="111"/>
</dbReference>
<dbReference type="Pfam" id="PF00440">
    <property type="entry name" value="TetR_N"/>
    <property type="match status" value="1"/>
</dbReference>
<evidence type="ECO:0000256" key="2">
    <source>
        <dbReference type="PROSITE-ProRule" id="PRU00335"/>
    </source>
</evidence>
<feature type="domain" description="HTH tetR-type" evidence="3">
    <location>
        <begin position="6"/>
        <end position="66"/>
    </location>
</feature>
<protein>
    <submittedName>
        <fullName evidence="4">Transcriptional regulator, TetR family</fullName>
    </submittedName>
</protein>
<dbReference type="InParanoid" id="A0A1H9G6H8"/>
<evidence type="ECO:0000256" key="1">
    <source>
        <dbReference type="ARBA" id="ARBA00023125"/>
    </source>
</evidence>
<dbReference type="PRINTS" id="PR00455">
    <property type="entry name" value="HTHTETR"/>
</dbReference>
<evidence type="ECO:0000313" key="4">
    <source>
        <dbReference type="EMBL" id="SEQ45691.1"/>
    </source>
</evidence>
<dbReference type="PROSITE" id="PS50977">
    <property type="entry name" value="HTH_TETR_2"/>
    <property type="match status" value="1"/>
</dbReference>
<dbReference type="InterPro" id="IPR001647">
    <property type="entry name" value="HTH_TetR"/>
</dbReference>
<keyword evidence="1 2" id="KW-0238">DNA-binding</keyword>
<dbReference type="InterPro" id="IPR050624">
    <property type="entry name" value="HTH-type_Tx_Regulator"/>
</dbReference>
<reference evidence="5" key="1">
    <citation type="submission" date="2016-10" db="EMBL/GenBank/DDBJ databases">
        <authorList>
            <person name="Varghese N."/>
            <person name="Submissions S."/>
        </authorList>
    </citation>
    <scope>NUCLEOTIDE SEQUENCE [LARGE SCALE GENOMIC DNA]</scope>
    <source>
        <strain evidence="5">DSM 24740</strain>
    </source>
</reference>
<organism evidence="4 5">
    <name type="scientific">Neolewinella agarilytica</name>
    <dbReference type="NCBI Taxonomy" id="478744"/>
    <lineage>
        <taxon>Bacteria</taxon>
        <taxon>Pseudomonadati</taxon>
        <taxon>Bacteroidota</taxon>
        <taxon>Saprospiria</taxon>
        <taxon>Saprospirales</taxon>
        <taxon>Lewinellaceae</taxon>
        <taxon>Neolewinella</taxon>
    </lineage>
</organism>
<evidence type="ECO:0000259" key="3">
    <source>
        <dbReference type="PROSITE" id="PS50977"/>
    </source>
</evidence>
<name>A0A1H9G6H8_9BACT</name>
<dbReference type="InterPro" id="IPR032551">
    <property type="entry name" value="BscR_C"/>
</dbReference>
<dbReference type="SUPFAM" id="SSF46689">
    <property type="entry name" value="Homeodomain-like"/>
    <property type="match status" value="1"/>
</dbReference>
<dbReference type="Pfam" id="PF16295">
    <property type="entry name" value="TetR_C_10"/>
    <property type="match status" value="1"/>
</dbReference>